<evidence type="ECO:0000256" key="9">
    <source>
        <dbReference type="ARBA" id="ARBA00023140"/>
    </source>
</evidence>
<comment type="function">
    <text evidence="1">Involved in peroxisome biogenesis.</text>
</comment>
<dbReference type="GO" id="GO:0007031">
    <property type="term" value="P:peroxisome organization"/>
    <property type="evidence" value="ECO:0007669"/>
    <property type="project" value="UniProtKB-KW"/>
</dbReference>
<keyword evidence="11" id="KW-1185">Reference proteome</keyword>
<comment type="similarity">
    <text evidence="3">Belongs to the peroxin-22 family.</text>
</comment>
<dbReference type="Pfam" id="PF12827">
    <property type="entry name" value="Peroxin-22"/>
    <property type="match status" value="1"/>
</dbReference>
<dbReference type="AlphaFoldDB" id="A0A1L0G8I7"/>
<dbReference type="Proteomes" id="UP000182334">
    <property type="component" value="Chromosome III"/>
</dbReference>
<evidence type="ECO:0000256" key="3">
    <source>
        <dbReference type="ARBA" id="ARBA00009642"/>
    </source>
</evidence>
<dbReference type="InterPro" id="IPR038613">
    <property type="entry name" value="Peroxin-22_C_sf"/>
</dbReference>
<keyword evidence="9" id="KW-0576">Peroxisome</keyword>
<organism evidence="10 11">
    <name type="scientific">Sungouiella intermedia</name>
    <dbReference type="NCBI Taxonomy" id="45354"/>
    <lineage>
        <taxon>Eukaryota</taxon>
        <taxon>Fungi</taxon>
        <taxon>Dikarya</taxon>
        <taxon>Ascomycota</taxon>
        <taxon>Saccharomycotina</taxon>
        <taxon>Pichiomycetes</taxon>
        <taxon>Metschnikowiaceae</taxon>
        <taxon>Sungouiella</taxon>
    </lineage>
</organism>
<proteinExistence type="inferred from homology"/>
<evidence type="ECO:0000256" key="6">
    <source>
        <dbReference type="ARBA" id="ARBA00022692"/>
    </source>
</evidence>
<reference evidence="10 11" key="1">
    <citation type="submission" date="2016-10" db="EMBL/GenBank/DDBJ databases">
        <authorList>
            <person name="de Groot N.N."/>
        </authorList>
    </citation>
    <scope>NUCLEOTIDE SEQUENCE [LARGE SCALE GENOMIC DNA]</scope>
    <source>
        <strain evidence="10 11">CBS 141442</strain>
    </source>
</reference>
<dbReference type="InterPro" id="IPR024359">
    <property type="entry name" value="Peroxin-22"/>
</dbReference>
<evidence type="ECO:0000256" key="7">
    <source>
        <dbReference type="ARBA" id="ARBA00022989"/>
    </source>
</evidence>
<sequence>MARGRKNPQIWAAAFVASSLAVISYKIYQAVTRTTNEDSTEDQPGKRRTNYTNKSIALTLLHTILNSDLPLNEILMNSENVTFILPPYLSVDDLACNIHGADGDASVYALPRTLIKNYKLLKCLNIQGYFHVLKNLKPDMLFVCSDDLGITLKVPPDLGRFVKEIITIDQNKDDVHTVLSKVFL</sequence>
<keyword evidence="7" id="KW-1133">Transmembrane helix</keyword>
<gene>
    <name evidence="10" type="ORF">SAMEA4029010_CIC11G00000003202</name>
</gene>
<dbReference type="EMBL" id="LT635758">
    <property type="protein sequence ID" value="SGZ52765.1"/>
    <property type="molecule type" value="Genomic_DNA"/>
</dbReference>
<keyword evidence="8" id="KW-0472">Membrane</keyword>
<evidence type="ECO:0000256" key="8">
    <source>
        <dbReference type="ARBA" id="ARBA00023136"/>
    </source>
</evidence>
<evidence type="ECO:0000256" key="4">
    <source>
        <dbReference type="ARBA" id="ARBA00018967"/>
    </source>
</evidence>
<dbReference type="GO" id="GO:0005778">
    <property type="term" value="C:peroxisomal membrane"/>
    <property type="evidence" value="ECO:0007669"/>
    <property type="project" value="UniProtKB-SubCell"/>
</dbReference>
<keyword evidence="5" id="KW-0962">Peroxisome biogenesis</keyword>
<name>A0A1L0G8I7_9ASCO</name>
<evidence type="ECO:0000313" key="10">
    <source>
        <dbReference type="EMBL" id="SGZ52765.1"/>
    </source>
</evidence>
<evidence type="ECO:0000256" key="5">
    <source>
        <dbReference type="ARBA" id="ARBA00022593"/>
    </source>
</evidence>
<evidence type="ECO:0000256" key="2">
    <source>
        <dbReference type="ARBA" id="ARBA00004549"/>
    </source>
</evidence>
<comment type="subcellular location">
    <subcellularLocation>
        <location evidence="2">Peroxisome membrane</location>
        <topology evidence="2">Single-pass membrane protein</topology>
    </subcellularLocation>
</comment>
<dbReference type="OrthoDB" id="4014227at2759"/>
<evidence type="ECO:0000256" key="1">
    <source>
        <dbReference type="ARBA" id="ARBA00003659"/>
    </source>
</evidence>
<protein>
    <recommendedName>
        <fullName evidence="4">Peroxisome assembly protein 22</fullName>
    </recommendedName>
</protein>
<accession>A0A1L0G8I7</accession>
<keyword evidence="6" id="KW-0812">Transmembrane</keyword>
<dbReference type="Gene3D" id="3.40.50.11730">
    <property type="entry name" value="Peroxisome assembly protein 22"/>
    <property type="match status" value="1"/>
</dbReference>
<evidence type="ECO:0000313" key="11">
    <source>
        <dbReference type="Proteomes" id="UP000182334"/>
    </source>
</evidence>